<dbReference type="GO" id="GO:0005525">
    <property type="term" value="F:GTP binding"/>
    <property type="evidence" value="ECO:0007669"/>
    <property type="project" value="UniProtKB-KW"/>
</dbReference>
<dbReference type="PRINTS" id="PR00449">
    <property type="entry name" value="RASTRNSFRMNG"/>
</dbReference>
<dbReference type="SUPFAM" id="SSF52540">
    <property type="entry name" value="P-loop containing nucleoside triphosphate hydrolases"/>
    <property type="match status" value="1"/>
</dbReference>
<evidence type="ECO:0000256" key="4">
    <source>
        <dbReference type="ARBA" id="ARBA00022481"/>
    </source>
</evidence>
<comment type="similarity">
    <text evidence="2">Belongs to the small GTPase superfamily. Rho family.</text>
</comment>
<evidence type="ECO:0000256" key="5">
    <source>
        <dbReference type="ARBA" id="ARBA00022741"/>
    </source>
</evidence>
<dbReference type="NCBIfam" id="TIGR00231">
    <property type="entry name" value="small_GTP"/>
    <property type="match status" value="1"/>
</dbReference>
<dbReference type="GO" id="GO:0003924">
    <property type="term" value="F:GTPase activity"/>
    <property type="evidence" value="ECO:0007669"/>
    <property type="project" value="InterPro"/>
</dbReference>
<dbReference type="EMBL" id="ML210325">
    <property type="protein sequence ID" value="TFK19785.1"/>
    <property type="molecule type" value="Genomic_DNA"/>
</dbReference>
<dbReference type="SMART" id="SM00174">
    <property type="entry name" value="RHO"/>
    <property type="match status" value="1"/>
</dbReference>
<sequence>MADLIGRKLVIVGDDGVGKSSLLAVFSKGMFPALVPVTYKNYVTDLNVDGVPIELGLWDTATQGDYDRLRFLVYPNAHVVLVCFAFDSRSSLESVRSKWFPELQEFIPRVPIILVGCKRDLREEAQPPPQLVSSDEAKALAESIGAAKYLQCSAKTGKGVLELFQSAAKVSLQGPRKKGDDCIVV</sequence>
<dbReference type="Pfam" id="PF00071">
    <property type="entry name" value="Ras"/>
    <property type="match status" value="1"/>
</dbReference>
<evidence type="ECO:0000313" key="11">
    <source>
        <dbReference type="Proteomes" id="UP000307440"/>
    </source>
</evidence>
<dbReference type="AlphaFoldDB" id="A0A5C3KIS1"/>
<keyword evidence="8" id="KW-0449">Lipoprotein</keyword>
<evidence type="ECO:0000313" key="10">
    <source>
        <dbReference type="EMBL" id="TFK19785.1"/>
    </source>
</evidence>
<keyword evidence="9" id="KW-0636">Prenylation</keyword>
<dbReference type="PROSITE" id="PS51420">
    <property type="entry name" value="RHO"/>
    <property type="match status" value="1"/>
</dbReference>
<dbReference type="InterPro" id="IPR003578">
    <property type="entry name" value="Small_GTPase_Rho"/>
</dbReference>
<dbReference type="PROSITE" id="PS51421">
    <property type="entry name" value="RAS"/>
    <property type="match status" value="1"/>
</dbReference>
<dbReference type="SMART" id="SM00175">
    <property type="entry name" value="RAB"/>
    <property type="match status" value="1"/>
</dbReference>
<dbReference type="PROSITE" id="PS51419">
    <property type="entry name" value="RAB"/>
    <property type="match status" value="1"/>
</dbReference>
<dbReference type="PANTHER" id="PTHR24072">
    <property type="entry name" value="RHO FAMILY GTPASE"/>
    <property type="match status" value="1"/>
</dbReference>
<evidence type="ECO:0000256" key="8">
    <source>
        <dbReference type="ARBA" id="ARBA00023288"/>
    </source>
</evidence>
<evidence type="ECO:0000256" key="3">
    <source>
        <dbReference type="ARBA" id="ARBA00022475"/>
    </source>
</evidence>
<dbReference type="CDD" id="cd00157">
    <property type="entry name" value="Rho"/>
    <property type="match status" value="1"/>
</dbReference>
<evidence type="ECO:0000256" key="9">
    <source>
        <dbReference type="ARBA" id="ARBA00023289"/>
    </source>
</evidence>
<evidence type="ECO:0000256" key="2">
    <source>
        <dbReference type="ARBA" id="ARBA00010142"/>
    </source>
</evidence>
<dbReference type="FunFam" id="3.40.50.300:FF:000983">
    <property type="entry name" value="Rho family GTPase"/>
    <property type="match status" value="1"/>
</dbReference>
<comment type="subcellular location">
    <subcellularLocation>
        <location evidence="1">Cell membrane</location>
        <topology evidence="1">Lipid-anchor</topology>
        <orientation evidence="1">Cytoplasmic side</orientation>
    </subcellularLocation>
</comment>
<evidence type="ECO:0000256" key="6">
    <source>
        <dbReference type="ARBA" id="ARBA00023134"/>
    </source>
</evidence>
<keyword evidence="4" id="KW-0488">Methylation</keyword>
<protein>
    <submittedName>
        <fullName evidence="10">Transforming protein RhoA</fullName>
    </submittedName>
</protein>
<proteinExistence type="inferred from homology"/>
<keyword evidence="3" id="KW-1003">Cell membrane</keyword>
<reference evidence="10 11" key="1">
    <citation type="journal article" date="2019" name="Nat. Ecol. Evol.">
        <title>Megaphylogeny resolves global patterns of mushroom evolution.</title>
        <authorList>
            <person name="Varga T."/>
            <person name="Krizsan K."/>
            <person name="Foldi C."/>
            <person name="Dima B."/>
            <person name="Sanchez-Garcia M."/>
            <person name="Sanchez-Ramirez S."/>
            <person name="Szollosi G.J."/>
            <person name="Szarkandi J.G."/>
            <person name="Papp V."/>
            <person name="Albert L."/>
            <person name="Andreopoulos W."/>
            <person name="Angelini C."/>
            <person name="Antonin V."/>
            <person name="Barry K.W."/>
            <person name="Bougher N.L."/>
            <person name="Buchanan P."/>
            <person name="Buyck B."/>
            <person name="Bense V."/>
            <person name="Catcheside P."/>
            <person name="Chovatia M."/>
            <person name="Cooper J."/>
            <person name="Damon W."/>
            <person name="Desjardin D."/>
            <person name="Finy P."/>
            <person name="Geml J."/>
            <person name="Haridas S."/>
            <person name="Hughes K."/>
            <person name="Justo A."/>
            <person name="Karasinski D."/>
            <person name="Kautmanova I."/>
            <person name="Kiss B."/>
            <person name="Kocsube S."/>
            <person name="Kotiranta H."/>
            <person name="LaButti K.M."/>
            <person name="Lechner B.E."/>
            <person name="Liimatainen K."/>
            <person name="Lipzen A."/>
            <person name="Lukacs Z."/>
            <person name="Mihaltcheva S."/>
            <person name="Morgado L.N."/>
            <person name="Niskanen T."/>
            <person name="Noordeloos M.E."/>
            <person name="Ohm R.A."/>
            <person name="Ortiz-Santana B."/>
            <person name="Ovrebo C."/>
            <person name="Racz N."/>
            <person name="Riley R."/>
            <person name="Savchenko A."/>
            <person name="Shiryaev A."/>
            <person name="Soop K."/>
            <person name="Spirin V."/>
            <person name="Szebenyi C."/>
            <person name="Tomsovsky M."/>
            <person name="Tulloss R.E."/>
            <person name="Uehling J."/>
            <person name="Grigoriev I.V."/>
            <person name="Vagvolgyi C."/>
            <person name="Papp T."/>
            <person name="Martin F.M."/>
            <person name="Miettinen O."/>
            <person name="Hibbett D.S."/>
            <person name="Nagy L.G."/>
        </authorList>
    </citation>
    <scope>NUCLEOTIDE SEQUENCE [LARGE SCALE GENOMIC DNA]</scope>
    <source>
        <strain evidence="10 11">CBS 121175</strain>
    </source>
</reference>
<dbReference type="GO" id="GO:0007264">
    <property type="term" value="P:small GTPase-mediated signal transduction"/>
    <property type="evidence" value="ECO:0007669"/>
    <property type="project" value="InterPro"/>
</dbReference>
<dbReference type="Gene3D" id="3.40.50.300">
    <property type="entry name" value="P-loop containing nucleotide triphosphate hydrolases"/>
    <property type="match status" value="1"/>
</dbReference>
<dbReference type="Proteomes" id="UP000307440">
    <property type="component" value="Unassembled WGS sequence"/>
</dbReference>
<accession>A0A5C3KIS1</accession>
<dbReference type="STRING" id="230819.A0A5C3KIS1"/>
<organism evidence="10 11">
    <name type="scientific">Coprinopsis marcescibilis</name>
    <name type="common">Agaric fungus</name>
    <name type="synonym">Psathyrella marcescibilis</name>
    <dbReference type="NCBI Taxonomy" id="230819"/>
    <lineage>
        <taxon>Eukaryota</taxon>
        <taxon>Fungi</taxon>
        <taxon>Dikarya</taxon>
        <taxon>Basidiomycota</taxon>
        <taxon>Agaricomycotina</taxon>
        <taxon>Agaricomycetes</taxon>
        <taxon>Agaricomycetidae</taxon>
        <taxon>Agaricales</taxon>
        <taxon>Agaricineae</taxon>
        <taxon>Psathyrellaceae</taxon>
        <taxon>Coprinopsis</taxon>
    </lineage>
</organism>
<evidence type="ECO:0000256" key="7">
    <source>
        <dbReference type="ARBA" id="ARBA00023136"/>
    </source>
</evidence>
<dbReference type="SMART" id="SM00173">
    <property type="entry name" value="RAS"/>
    <property type="match status" value="1"/>
</dbReference>
<dbReference type="InterPro" id="IPR005225">
    <property type="entry name" value="Small_GTP-bd"/>
</dbReference>
<gene>
    <name evidence="10" type="ORF">FA15DRAFT_161293</name>
</gene>
<keyword evidence="11" id="KW-1185">Reference proteome</keyword>
<keyword evidence="6" id="KW-0342">GTP-binding</keyword>
<keyword evidence="5" id="KW-0547">Nucleotide-binding</keyword>
<evidence type="ECO:0000256" key="1">
    <source>
        <dbReference type="ARBA" id="ARBA00004342"/>
    </source>
</evidence>
<dbReference type="GO" id="GO:0005886">
    <property type="term" value="C:plasma membrane"/>
    <property type="evidence" value="ECO:0007669"/>
    <property type="project" value="UniProtKB-SubCell"/>
</dbReference>
<name>A0A5C3KIS1_COPMA</name>
<dbReference type="InterPro" id="IPR027417">
    <property type="entry name" value="P-loop_NTPase"/>
</dbReference>
<keyword evidence="7" id="KW-0472">Membrane</keyword>
<dbReference type="InterPro" id="IPR001806">
    <property type="entry name" value="Small_GTPase"/>
</dbReference>
<dbReference type="OrthoDB" id="8830751at2759"/>